<keyword evidence="3" id="KW-1185">Reference proteome</keyword>
<feature type="region of interest" description="Disordered" evidence="1">
    <location>
        <begin position="128"/>
        <end position="255"/>
    </location>
</feature>
<dbReference type="EMBL" id="GL891303">
    <property type="protein sequence ID" value="EGO60014.1"/>
    <property type="molecule type" value="Genomic_DNA"/>
</dbReference>
<accession>F8MFG0</accession>
<dbReference type="RefSeq" id="XP_009850194.1">
    <property type="nucleotide sequence ID" value="XM_009851892.1"/>
</dbReference>
<name>F8MFG0_NEUT8</name>
<proteinExistence type="predicted"/>
<organism evidence="2 3">
    <name type="scientific">Neurospora tetrasperma (strain FGSC 2508 / ATCC MYA-4615 / P0657)</name>
    <dbReference type="NCBI Taxonomy" id="510951"/>
    <lineage>
        <taxon>Eukaryota</taxon>
        <taxon>Fungi</taxon>
        <taxon>Dikarya</taxon>
        <taxon>Ascomycota</taxon>
        <taxon>Pezizomycotina</taxon>
        <taxon>Sordariomycetes</taxon>
        <taxon>Sordariomycetidae</taxon>
        <taxon>Sordariales</taxon>
        <taxon>Sordariaceae</taxon>
        <taxon>Neurospora</taxon>
    </lineage>
</organism>
<dbReference type="AlphaFoldDB" id="F8MFG0"/>
<dbReference type="KEGG" id="nte:NEUTE1DRAFT137035"/>
<feature type="region of interest" description="Disordered" evidence="1">
    <location>
        <begin position="1"/>
        <end position="75"/>
    </location>
</feature>
<dbReference type="Proteomes" id="UP000008065">
    <property type="component" value="Unassembled WGS sequence"/>
</dbReference>
<evidence type="ECO:0000256" key="1">
    <source>
        <dbReference type="SAM" id="MobiDB-lite"/>
    </source>
</evidence>
<dbReference type="VEuPathDB" id="FungiDB:NEUTE1DRAFT_137035"/>
<reference evidence="3" key="1">
    <citation type="journal article" date="2011" name="Genetics">
        <title>Massive changes in genome architecture accompany the transition to self-fertility in the filamentous fungus Neurospora tetrasperma.</title>
        <authorList>
            <person name="Ellison C.E."/>
            <person name="Stajich J.E."/>
            <person name="Jacobson D.J."/>
            <person name="Natvig D.O."/>
            <person name="Lapidus A."/>
            <person name="Foster B."/>
            <person name="Aerts A."/>
            <person name="Riley R."/>
            <person name="Lindquist E.A."/>
            <person name="Grigoriev I.V."/>
            <person name="Taylor J.W."/>
        </authorList>
    </citation>
    <scope>NUCLEOTIDE SEQUENCE [LARGE SCALE GENOMIC DNA]</scope>
    <source>
        <strain evidence="3">FGSC 2508 / P0657</strain>
    </source>
</reference>
<evidence type="ECO:0000313" key="3">
    <source>
        <dbReference type="Proteomes" id="UP000008065"/>
    </source>
</evidence>
<sequence length="255" mass="27234">MSPNTSGKRDAADTPSRSKGRKRSASFGSQDEVSFPKAASLQGAGRSKRRRLSDEDRSASTWGTPPSYQHPLYVTPMSYVPSGPTCTSHNVPSTSPLIDLSNAARMYHQGIREASNALDIVTAAPKESVQHDDPFSSPIPLEVDCRSPQKASSNYAPSSMVLDKRHASSDAALVKSSDGERPPNPGQGESSDGEQPPNPGQGENVQPPSPIVPHIEADVQPQSNAANKRPVFPGHSAPLLSLSQMFQPSSDEERE</sequence>
<dbReference type="HOGENOM" id="CLU_1090273_0_0_1"/>
<protein>
    <submittedName>
        <fullName evidence="2">Uncharacterized protein</fullName>
    </submittedName>
</protein>
<evidence type="ECO:0000313" key="2">
    <source>
        <dbReference type="EMBL" id="EGO60014.1"/>
    </source>
</evidence>
<gene>
    <name evidence="2" type="ORF">NEUTE1DRAFT_137035</name>
</gene>
<dbReference type="GeneID" id="20825970"/>